<proteinExistence type="predicted"/>
<protein>
    <submittedName>
        <fullName evidence="1">Uncharacterized protein</fullName>
    </submittedName>
</protein>
<keyword evidence="2" id="KW-1185">Reference proteome</keyword>
<evidence type="ECO:0000313" key="2">
    <source>
        <dbReference type="Proteomes" id="UP001062846"/>
    </source>
</evidence>
<sequence>MGGVVGHSGPCLHMVYTAISLNIYNGPPTLIYCGPLLHSTFTLPLLPLSTENYRNIAELLLLSLCEALSRAGPPNVSTALSLSFSLSLSLLCRVESPSSLCLRRIVSLGEELSTRQLSLPLSLSWLQFLSSNLSALPSISLRISPTDLSLSLPESVSPISFPSQPTLKIWKGIHDWKPNFKAQYILALSSYNMHRWMRQRKQWPQVKAPTMERAPDSVRCGKWDLRATQNRRNRAISAQDLSVTEKQLTTCTKKRKRHASPSSSANSVVGENNIQALKMERTQIVFDKWNYATTQIFIEVMLEEAKKEESTNSKKTRTFNPHQWVAICSEFGRRTNTMGYSVQKLREKFTRLKHELSVFKDLKDRSGFGWDPVRQTVTAPEPVWKEYLQGHKDAKQFKSKGLDHYDLLVELCEGTLATGAFAGYPSTLGGPTAEGEREMMRQGKSIRMADQMSMDLRGKRKSDGTGGSSSKSIKIDERTQAYATFGYAQQKKGEYFEKMTADQFSVPDCIQALDEIASCFDEEQYYKAYEKLAFGPPTGRQGFMGLSIDRRVGWVQRLK</sequence>
<evidence type="ECO:0000313" key="1">
    <source>
        <dbReference type="EMBL" id="KAI8573551.1"/>
    </source>
</evidence>
<accession>A0ACC0Q6T0</accession>
<gene>
    <name evidence="1" type="ORF">RHMOL_Rhmol01G0286300</name>
</gene>
<name>A0ACC0Q6T0_RHOML</name>
<dbReference type="Proteomes" id="UP001062846">
    <property type="component" value="Chromosome 1"/>
</dbReference>
<reference evidence="1" key="1">
    <citation type="submission" date="2022-02" db="EMBL/GenBank/DDBJ databases">
        <title>Plant Genome Project.</title>
        <authorList>
            <person name="Zhang R.-G."/>
        </authorList>
    </citation>
    <scope>NUCLEOTIDE SEQUENCE</scope>
    <source>
        <strain evidence="1">AT1</strain>
    </source>
</reference>
<comment type="caution">
    <text evidence="1">The sequence shown here is derived from an EMBL/GenBank/DDBJ whole genome shotgun (WGS) entry which is preliminary data.</text>
</comment>
<dbReference type="EMBL" id="CM046388">
    <property type="protein sequence ID" value="KAI8573551.1"/>
    <property type="molecule type" value="Genomic_DNA"/>
</dbReference>
<organism evidence="1 2">
    <name type="scientific">Rhododendron molle</name>
    <name type="common">Chinese azalea</name>
    <name type="synonym">Azalea mollis</name>
    <dbReference type="NCBI Taxonomy" id="49168"/>
    <lineage>
        <taxon>Eukaryota</taxon>
        <taxon>Viridiplantae</taxon>
        <taxon>Streptophyta</taxon>
        <taxon>Embryophyta</taxon>
        <taxon>Tracheophyta</taxon>
        <taxon>Spermatophyta</taxon>
        <taxon>Magnoliopsida</taxon>
        <taxon>eudicotyledons</taxon>
        <taxon>Gunneridae</taxon>
        <taxon>Pentapetalae</taxon>
        <taxon>asterids</taxon>
        <taxon>Ericales</taxon>
        <taxon>Ericaceae</taxon>
        <taxon>Ericoideae</taxon>
        <taxon>Rhodoreae</taxon>
        <taxon>Rhododendron</taxon>
    </lineage>
</organism>